<name>A0ABP7ATY8_9ACTN</name>
<reference evidence="2" key="1">
    <citation type="journal article" date="2019" name="Int. J. Syst. Evol. Microbiol.">
        <title>The Global Catalogue of Microorganisms (GCM) 10K type strain sequencing project: providing services to taxonomists for standard genome sequencing and annotation.</title>
        <authorList>
            <consortium name="The Broad Institute Genomics Platform"/>
            <consortium name="The Broad Institute Genome Sequencing Center for Infectious Disease"/>
            <person name="Wu L."/>
            <person name="Ma J."/>
        </authorList>
    </citation>
    <scope>NUCLEOTIDE SEQUENCE [LARGE SCALE GENOMIC DNA]</scope>
    <source>
        <strain evidence="2">JCM 16902</strain>
    </source>
</reference>
<protein>
    <submittedName>
        <fullName evidence="1">Uncharacterized protein</fullName>
    </submittedName>
</protein>
<gene>
    <name evidence="1" type="ORF">GCM10022223_68880</name>
</gene>
<organism evidence="1 2">
    <name type="scientific">Kineosporia mesophila</name>
    <dbReference type="NCBI Taxonomy" id="566012"/>
    <lineage>
        <taxon>Bacteria</taxon>
        <taxon>Bacillati</taxon>
        <taxon>Actinomycetota</taxon>
        <taxon>Actinomycetes</taxon>
        <taxon>Kineosporiales</taxon>
        <taxon>Kineosporiaceae</taxon>
        <taxon>Kineosporia</taxon>
    </lineage>
</organism>
<sequence>MALDYVLYMITDLEPEHLAHRLFPGVTPTTVDPGDIGEREVMCMCCQPVTLPHVTYDLGDEQGMSVRVEASPHRAPERRALEAATHFAGSGPENFYYLHNHHYLLLSRAHGELRRHRPKWWEWHGGFDDLVPSAVRARTYPDRPAAHAIRTRRHRG</sequence>
<evidence type="ECO:0000313" key="2">
    <source>
        <dbReference type="Proteomes" id="UP001501074"/>
    </source>
</evidence>
<evidence type="ECO:0000313" key="1">
    <source>
        <dbReference type="EMBL" id="GAA3639914.1"/>
    </source>
</evidence>
<dbReference type="RefSeq" id="WP_231486669.1">
    <property type="nucleotide sequence ID" value="NZ_BAAAZO010000013.1"/>
</dbReference>
<keyword evidence="2" id="KW-1185">Reference proteome</keyword>
<comment type="caution">
    <text evidence="1">The sequence shown here is derived from an EMBL/GenBank/DDBJ whole genome shotgun (WGS) entry which is preliminary data.</text>
</comment>
<dbReference type="Proteomes" id="UP001501074">
    <property type="component" value="Unassembled WGS sequence"/>
</dbReference>
<accession>A0ABP7ATY8</accession>
<proteinExistence type="predicted"/>
<dbReference type="EMBL" id="BAAAZO010000013">
    <property type="protein sequence ID" value="GAA3639914.1"/>
    <property type="molecule type" value="Genomic_DNA"/>
</dbReference>